<dbReference type="SUPFAM" id="SSF53335">
    <property type="entry name" value="S-adenosyl-L-methionine-dependent methyltransferases"/>
    <property type="match status" value="1"/>
</dbReference>
<dbReference type="PROSITE" id="PS51683">
    <property type="entry name" value="SAM_OMT_II"/>
    <property type="match status" value="1"/>
</dbReference>
<sequence>MENGFGNSDGPPGVSSAAAAEFLRASQAVLRGEFEREEDRLKVLEAAYEIAGKVETPWDTYVRLLLNNPAVPACLKVLKDLKLFARWDELGNEPMTSAELAGLVEKCDPALLHRLLRVLAANSLVEQVPVDKFKMGPFCSAQATSFGVLLDYYSHNTQKVLGEMPDILAEMGYRNPVDGADTVFQRARGYEGDLWSYLREHPEWSDNFNTLQEVSTGREAPWLDLYPHEALVADSDPGLPLFVDVGGGIGHDLMRFHDAYPGSAARMYLADLPGVVAANIVPDAVNKLGYDFFTPQPIKHAKAYYLHHVIHDWSDEPARKILEMQKSAMKPGYSRLLIHDQILDDERSQLNTSAFDIAMMVFLAGRERTEKQWLALVESAGLRVVKFWKKPPDSFSVIELELP</sequence>
<evidence type="ECO:0000259" key="6">
    <source>
        <dbReference type="Pfam" id="PF08100"/>
    </source>
</evidence>
<dbReference type="InterPro" id="IPR001077">
    <property type="entry name" value="COMT_C"/>
</dbReference>
<dbReference type="InterPro" id="IPR036388">
    <property type="entry name" value="WH-like_DNA-bd_sf"/>
</dbReference>
<evidence type="ECO:0000256" key="1">
    <source>
        <dbReference type="ARBA" id="ARBA00022603"/>
    </source>
</evidence>
<name>A0A4R8PXQ6_9PEZI</name>
<dbReference type="Gene3D" id="1.10.10.10">
    <property type="entry name" value="Winged helix-like DNA-binding domain superfamily/Winged helix DNA-binding domain"/>
    <property type="match status" value="1"/>
</dbReference>
<evidence type="ECO:0000313" key="8">
    <source>
        <dbReference type="Proteomes" id="UP000295083"/>
    </source>
</evidence>
<evidence type="ECO:0000256" key="3">
    <source>
        <dbReference type="ARBA" id="ARBA00022691"/>
    </source>
</evidence>
<keyword evidence="3" id="KW-0949">S-adenosyl-L-methionine</keyword>
<accession>A0A4R8PXQ6</accession>
<protein>
    <submittedName>
        <fullName evidence="7">O-methyltransferase</fullName>
    </submittedName>
</protein>
<dbReference type="Gene3D" id="3.40.50.150">
    <property type="entry name" value="Vaccinia Virus protein VP39"/>
    <property type="match status" value="1"/>
</dbReference>
<dbReference type="PANTHER" id="PTHR43712:SF17">
    <property type="entry name" value="O-METHYLTRANSFERASE"/>
    <property type="match status" value="1"/>
</dbReference>
<evidence type="ECO:0000259" key="5">
    <source>
        <dbReference type="Pfam" id="PF00891"/>
    </source>
</evidence>
<organism evidence="7 8">
    <name type="scientific">Colletotrichum spinosum</name>
    <dbReference type="NCBI Taxonomy" id="1347390"/>
    <lineage>
        <taxon>Eukaryota</taxon>
        <taxon>Fungi</taxon>
        <taxon>Dikarya</taxon>
        <taxon>Ascomycota</taxon>
        <taxon>Pezizomycotina</taxon>
        <taxon>Sordariomycetes</taxon>
        <taxon>Hypocreomycetidae</taxon>
        <taxon>Glomerellales</taxon>
        <taxon>Glomerellaceae</taxon>
        <taxon>Colletotrichum</taxon>
        <taxon>Colletotrichum orbiculare species complex</taxon>
    </lineage>
</organism>
<keyword evidence="8" id="KW-1185">Reference proteome</keyword>
<dbReference type="PANTHER" id="PTHR43712">
    <property type="entry name" value="PUTATIVE (AFU_ORTHOLOGUE AFUA_4G14580)-RELATED"/>
    <property type="match status" value="1"/>
</dbReference>
<dbReference type="InterPro" id="IPR012967">
    <property type="entry name" value="COMT_dimerisation"/>
</dbReference>
<gene>
    <name evidence="7" type="ORF">C8035_v001950</name>
</gene>
<evidence type="ECO:0000313" key="7">
    <source>
        <dbReference type="EMBL" id="TDZ30681.1"/>
    </source>
</evidence>
<dbReference type="EMBL" id="QAPG01000122">
    <property type="protein sequence ID" value="TDZ30681.1"/>
    <property type="molecule type" value="Genomic_DNA"/>
</dbReference>
<evidence type="ECO:0000256" key="2">
    <source>
        <dbReference type="ARBA" id="ARBA00022679"/>
    </source>
</evidence>
<comment type="caution">
    <text evidence="7">The sequence shown here is derived from an EMBL/GenBank/DDBJ whole genome shotgun (WGS) entry which is preliminary data.</text>
</comment>
<dbReference type="PIRSF" id="PIRSF005739">
    <property type="entry name" value="O-mtase"/>
    <property type="match status" value="1"/>
</dbReference>
<dbReference type="AlphaFoldDB" id="A0A4R8PXQ6"/>
<dbReference type="Proteomes" id="UP000295083">
    <property type="component" value="Unassembled WGS sequence"/>
</dbReference>
<feature type="active site" description="Proton acceptor" evidence="4">
    <location>
        <position position="311"/>
    </location>
</feature>
<dbReference type="InterPro" id="IPR016461">
    <property type="entry name" value="COMT-like"/>
</dbReference>
<evidence type="ECO:0000256" key="4">
    <source>
        <dbReference type="PIRSR" id="PIRSR005739-1"/>
    </source>
</evidence>
<proteinExistence type="predicted"/>
<keyword evidence="2 7" id="KW-0808">Transferase</keyword>
<feature type="domain" description="O-methyltransferase C-terminal" evidence="5">
    <location>
        <begin position="181"/>
        <end position="382"/>
    </location>
</feature>
<feature type="domain" description="O-methyltransferase dimerisation" evidence="6">
    <location>
        <begin position="66"/>
        <end position="129"/>
    </location>
</feature>
<dbReference type="Pfam" id="PF08100">
    <property type="entry name" value="Dimerisation"/>
    <property type="match status" value="1"/>
</dbReference>
<dbReference type="GO" id="GO:0046983">
    <property type="term" value="F:protein dimerization activity"/>
    <property type="evidence" value="ECO:0007669"/>
    <property type="project" value="InterPro"/>
</dbReference>
<dbReference type="SUPFAM" id="SSF46785">
    <property type="entry name" value="Winged helix' DNA-binding domain"/>
    <property type="match status" value="1"/>
</dbReference>
<dbReference type="Pfam" id="PF00891">
    <property type="entry name" value="Methyltransf_2"/>
    <property type="match status" value="1"/>
</dbReference>
<dbReference type="GO" id="GO:0008171">
    <property type="term" value="F:O-methyltransferase activity"/>
    <property type="evidence" value="ECO:0007669"/>
    <property type="project" value="InterPro"/>
</dbReference>
<dbReference type="InterPro" id="IPR029063">
    <property type="entry name" value="SAM-dependent_MTases_sf"/>
</dbReference>
<dbReference type="InterPro" id="IPR036390">
    <property type="entry name" value="WH_DNA-bd_sf"/>
</dbReference>
<keyword evidence="1 7" id="KW-0489">Methyltransferase</keyword>
<reference evidence="7 8" key="1">
    <citation type="submission" date="2018-11" db="EMBL/GenBank/DDBJ databases">
        <title>Genome sequence and assembly of Colletotrichum spinosum.</title>
        <authorList>
            <person name="Gan P."/>
            <person name="Shirasu K."/>
        </authorList>
    </citation>
    <scope>NUCLEOTIDE SEQUENCE [LARGE SCALE GENOMIC DNA]</scope>
    <source>
        <strain evidence="7 8">CBS 515.97</strain>
    </source>
</reference>
<dbReference type="GO" id="GO:0032259">
    <property type="term" value="P:methylation"/>
    <property type="evidence" value="ECO:0007669"/>
    <property type="project" value="UniProtKB-KW"/>
</dbReference>